<gene>
    <name evidence="2" type="ORF">KTAU_39780</name>
</gene>
<sequence>MRTTPPIGVEETFFRLLRLLGLLRLSGFLGRCVMTALGLLPTMWTLLGHS</sequence>
<evidence type="ECO:0000313" key="2">
    <source>
        <dbReference type="EMBL" id="GER85343.1"/>
    </source>
</evidence>
<dbReference type="RefSeq" id="WP_170293431.1">
    <property type="nucleotide sequence ID" value="NZ_BKZV01000007.1"/>
</dbReference>
<keyword evidence="1" id="KW-0472">Membrane</keyword>
<accession>A0A5J4KCR3</accession>
<evidence type="ECO:0000313" key="3">
    <source>
        <dbReference type="Proteomes" id="UP000334820"/>
    </source>
</evidence>
<dbReference type="AlphaFoldDB" id="A0A5J4KCR3"/>
<keyword evidence="3" id="KW-1185">Reference proteome</keyword>
<name>A0A5J4KCR3_9CHLR</name>
<keyword evidence="1" id="KW-1133">Transmembrane helix</keyword>
<organism evidence="2 3">
    <name type="scientific">Thermogemmatispora aurantia</name>
    <dbReference type="NCBI Taxonomy" id="2045279"/>
    <lineage>
        <taxon>Bacteria</taxon>
        <taxon>Bacillati</taxon>
        <taxon>Chloroflexota</taxon>
        <taxon>Ktedonobacteria</taxon>
        <taxon>Thermogemmatisporales</taxon>
        <taxon>Thermogemmatisporaceae</taxon>
        <taxon>Thermogemmatispora</taxon>
    </lineage>
</organism>
<proteinExistence type="predicted"/>
<feature type="transmembrane region" description="Helical" evidence="1">
    <location>
        <begin position="28"/>
        <end position="47"/>
    </location>
</feature>
<dbReference type="EMBL" id="BKZV01000007">
    <property type="protein sequence ID" value="GER85343.1"/>
    <property type="molecule type" value="Genomic_DNA"/>
</dbReference>
<comment type="caution">
    <text evidence="2">The sequence shown here is derived from an EMBL/GenBank/DDBJ whole genome shotgun (WGS) entry which is preliminary data.</text>
</comment>
<evidence type="ECO:0000256" key="1">
    <source>
        <dbReference type="SAM" id="Phobius"/>
    </source>
</evidence>
<reference evidence="2 3" key="1">
    <citation type="journal article" date="2019" name="Int. J. Syst. Evol. Microbiol.">
        <title>Thermogemmatispora aurantia sp. nov. and Thermogemmatispora argillosa sp. nov., within the class Ktedonobacteria, and emended description of the genus Thermogemmatispora.</title>
        <authorList>
            <person name="Zheng Y."/>
            <person name="Wang C.M."/>
            <person name="Sakai Y."/>
            <person name="Abe K."/>
            <person name="Yokota A."/>
            <person name="Yabe S."/>
        </authorList>
    </citation>
    <scope>NUCLEOTIDE SEQUENCE [LARGE SCALE GENOMIC DNA]</scope>
    <source>
        <strain evidence="2 3">A1-2</strain>
    </source>
</reference>
<keyword evidence="1" id="KW-0812">Transmembrane</keyword>
<dbReference type="Proteomes" id="UP000334820">
    <property type="component" value="Unassembled WGS sequence"/>
</dbReference>
<protein>
    <submittedName>
        <fullName evidence="2">Uncharacterized protein</fullName>
    </submittedName>
</protein>